<reference evidence="5 6" key="1">
    <citation type="submission" date="2015-10" db="EMBL/GenBank/DDBJ databases">
        <title>Resequencing of Lactobacillus plantarum WJL strain genome.</title>
        <authorList>
            <person name="Martino M.E."/>
        </authorList>
    </citation>
    <scope>NUCLEOTIDE SEQUENCE [LARGE SCALE GENOMIC DNA]</scope>
    <source>
        <strain evidence="5 6">WJL</strain>
    </source>
</reference>
<organism evidence="5 6">
    <name type="scientific">Lactiplantibacillus plantarum WJL</name>
    <dbReference type="NCBI Taxonomy" id="1350466"/>
    <lineage>
        <taxon>Bacteria</taxon>
        <taxon>Bacillati</taxon>
        <taxon>Bacillota</taxon>
        <taxon>Bacilli</taxon>
        <taxon>Lactobacillales</taxon>
        <taxon>Lactobacillaceae</taxon>
        <taxon>Lactiplantibacillus</taxon>
    </lineage>
</organism>
<protein>
    <submittedName>
        <fullName evidence="5">AraC-type DNA-binding transcriptional regulator</fullName>
    </submittedName>
</protein>
<dbReference type="GO" id="GO:0003700">
    <property type="term" value="F:DNA-binding transcription factor activity"/>
    <property type="evidence" value="ECO:0007669"/>
    <property type="project" value="InterPro"/>
</dbReference>
<evidence type="ECO:0000256" key="1">
    <source>
        <dbReference type="ARBA" id="ARBA00023015"/>
    </source>
</evidence>
<gene>
    <name evidence="5" type="ORF">WJL_1559</name>
</gene>
<dbReference type="SMART" id="SM00342">
    <property type="entry name" value="HTH_ARAC"/>
    <property type="match status" value="1"/>
</dbReference>
<accession>A0A837PBA1</accession>
<dbReference type="RefSeq" id="WP_003644185.1">
    <property type="nucleotide sequence ID" value="NZ_AUTE01000035.1"/>
</dbReference>
<dbReference type="Gene3D" id="1.10.10.60">
    <property type="entry name" value="Homeodomain-like"/>
    <property type="match status" value="1"/>
</dbReference>
<evidence type="ECO:0000259" key="4">
    <source>
        <dbReference type="PROSITE" id="PS01124"/>
    </source>
</evidence>
<sequence length="248" mass="28782">MNIARFTPLRISSSEQEFILNFSLLEHDLIHFFKIRDFDHAISRINKFKEVHPINCIDAEILNQLLLGLIGSLTAASYTHNLNLNDFLKLRLYFFNFIKKSPCTSSTFWPLSNDIITTYFNLLDNFDFHVSYQNLSKQVALTAYYISAHPQELTNSHGVLHTLNLNNDYTQKLFKKELGFSINAYIQHIKLSEAKRLLLQRQLSVGKIASLLHFYDTPTFSKTFKKAVGLSPLKYRELNYLSLTSQSY</sequence>
<dbReference type="PANTHER" id="PTHR43280:SF2">
    <property type="entry name" value="HTH-TYPE TRANSCRIPTIONAL REGULATOR EXSA"/>
    <property type="match status" value="1"/>
</dbReference>
<dbReference type="InterPro" id="IPR018060">
    <property type="entry name" value="HTH_AraC"/>
</dbReference>
<feature type="domain" description="HTH araC/xylS-type" evidence="4">
    <location>
        <begin position="140"/>
        <end position="238"/>
    </location>
</feature>
<evidence type="ECO:0000313" key="6">
    <source>
        <dbReference type="Proteomes" id="UP000050511"/>
    </source>
</evidence>
<dbReference type="Pfam" id="PF12833">
    <property type="entry name" value="HTH_18"/>
    <property type="match status" value="1"/>
</dbReference>
<dbReference type="SMR" id="A0A837PBA1"/>
<evidence type="ECO:0000256" key="3">
    <source>
        <dbReference type="ARBA" id="ARBA00023163"/>
    </source>
</evidence>
<dbReference type="GO" id="GO:0043565">
    <property type="term" value="F:sequence-specific DNA binding"/>
    <property type="evidence" value="ECO:0007669"/>
    <property type="project" value="InterPro"/>
</dbReference>
<dbReference type="SUPFAM" id="SSF46689">
    <property type="entry name" value="Homeodomain-like"/>
    <property type="match status" value="1"/>
</dbReference>
<comment type="caution">
    <text evidence="5">The sequence shown here is derived from an EMBL/GenBank/DDBJ whole genome shotgun (WGS) entry which is preliminary data.</text>
</comment>
<keyword evidence="3" id="KW-0804">Transcription</keyword>
<dbReference type="PROSITE" id="PS01124">
    <property type="entry name" value="HTH_ARAC_FAMILY_2"/>
    <property type="match status" value="1"/>
</dbReference>
<dbReference type="InterPro" id="IPR009057">
    <property type="entry name" value="Homeodomain-like_sf"/>
</dbReference>
<dbReference type="AlphaFoldDB" id="A0A837PBA1"/>
<proteinExistence type="predicted"/>
<keyword evidence="1" id="KW-0805">Transcription regulation</keyword>
<keyword evidence="2 5" id="KW-0238">DNA-binding</keyword>
<evidence type="ECO:0000313" key="5">
    <source>
        <dbReference type="EMBL" id="KPN44480.1"/>
    </source>
</evidence>
<dbReference type="PANTHER" id="PTHR43280">
    <property type="entry name" value="ARAC-FAMILY TRANSCRIPTIONAL REGULATOR"/>
    <property type="match status" value="1"/>
</dbReference>
<evidence type="ECO:0000256" key="2">
    <source>
        <dbReference type="ARBA" id="ARBA00023125"/>
    </source>
</evidence>
<dbReference type="Proteomes" id="UP000050511">
    <property type="component" value="Unassembled WGS sequence"/>
</dbReference>
<name>A0A837PBA1_LACPN</name>
<dbReference type="EMBL" id="LKLZ01000003">
    <property type="protein sequence ID" value="KPN44480.1"/>
    <property type="molecule type" value="Genomic_DNA"/>
</dbReference>